<dbReference type="OrthoDB" id="670336at2"/>
<dbReference type="PANTHER" id="PTHR36530:SF1">
    <property type="entry name" value="AMOEBIASIN-1"/>
    <property type="match status" value="1"/>
</dbReference>
<evidence type="ECO:0000313" key="5">
    <source>
        <dbReference type="EMBL" id="OEY93656.1"/>
    </source>
</evidence>
<dbReference type="STRING" id="1262585.BJI46_04225"/>
<dbReference type="InterPro" id="IPR036331">
    <property type="entry name" value="Chagasin-like_sf"/>
</dbReference>
<evidence type="ECO:0000256" key="3">
    <source>
        <dbReference type="SAM" id="SignalP"/>
    </source>
</evidence>
<name>A0A1E7R2W2_9GAMM</name>
<dbReference type="EMBL" id="MKKK01000045">
    <property type="protein sequence ID" value="OEY93656.1"/>
    <property type="molecule type" value="Genomic_DNA"/>
</dbReference>
<evidence type="ECO:0000256" key="2">
    <source>
        <dbReference type="ARBA" id="ARBA00022704"/>
    </source>
</evidence>
<keyword evidence="3" id="KW-0732">Signal</keyword>
<proteinExistence type="predicted"/>
<dbReference type="PANTHER" id="PTHR36530">
    <property type="entry name" value="INHIBITOR OF CYSTEINE PEPTIDASE"/>
    <property type="match status" value="1"/>
</dbReference>
<feature type="chain" id="PRO_5043144565" description="Proteinase inhibitor I42 chagasin domain-containing protein" evidence="3">
    <location>
        <begin position="23"/>
        <end position="136"/>
    </location>
</feature>
<dbReference type="RefSeq" id="WP_070070471.1">
    <property type="nucleotide sequence ID" value="NZ_MKKK01000045.1"/>
</dbReference>
<protein>
    <recommendedName>
        <fullName evidence="4">Proteinase inhibitor I42 chagasin domain-containing protein</fullName>
    </recommendedName>
</protein>
<reference evidence="5 6" key="1">
    <citation type="submission" date="2016-09" db="EMBL/GenBank/DDBJ databases">
        <authorList>
            <person name="Capua I."/>
            <person name="De Benedictis P."/>
            <person name="Joannis T."/>
            <person name="Lombin L.H."/>
            <person name="Cattoli G."/>
        </authorList>
    </citation>
    <scope>NUCLEOTIDE SEQUENCE [LARGE SCALE GENOMIC DNA]</scope>
    <source>
        <strain evidence="5 6">ANC 4671</strain>
    </source>
</reference>
<evidence type="ECO:0000259" key="4">
    <source>
        <dbReference type="Pfam" id="PF09394"/>
    </source>
</evidence>
<dbReference type="InterPro" id="IPR052781">
    <property type="entry name" value="Cys_protease_inhibitor_I42"/>
</dbReference>
<sequence length="136" mass="14893">MQSFNILGAICLTLLLSGCATTVTKPSADVKQQFKLGQNCVQPVNLKVGEKISFSAAENPTTGYGWQLQQPLNYLTANSQYVADPVEKQIVGSGGTRTFYFTATQSGQENIQLAYVRSWAKDQPAQSWQCQVNIQP</sequence>
<keyword evidence="1" id="KW-0646">Protease inhibitor</keyword>
<dbReference type="AlphaFoldDB" id="A0A1E7R2W2"/>
<keyword evidence="6" id="KW-1185">Reference proteome</keyword>
<feature type="signal peptide" evidence="3">
    <location>
        <begin position="1"/>
        <end position="22"/>
    </location>
</feature>
<dbReference type="Proteomes" id="UP000185895">
    <property type="component" value="Unassembled WGS sequence"/>
</dbReference>
<comment type="caution">
    <text evidence="5">The sequence shown here is derived from an EMBL/GenBank/DDBJ whole genome shotgun (WGS) entry which is preliminary data.</text>
</comment>
<feature type="domain" description="Proteinase inhibitor I42 chagasin" evidence="4">
    <location>
        <begin position="45"/>
        <end position="130"/>
    </location>
</feature>
<gene>
    <name evidence="5" type="ORF">BJI46_04225</name>
</gene>
<keyword evidence="2" id="KW-0789">Thiol protease inhibitor</keyword>
<organism evidence="5 6">
    <name type="scientific">Acinetobacter qingfengensis</name>
    <dbReference type="NCBI Taxonomy" id="1262585"/>
    <lineage>
        <taxon>Bacteria</taxon>
        <taxon>Pseudomonadati</taxon>
        <taxon>Pseudomonadota</taxon>
        <taxon>Gammaproteobacteria</taxon>
        <taxon>Moraxellales</taxon>
        <taxon>Moraxellaceae</taxon>
        <taxon>Acinetobacter</taxon>
    </lineage>
</organism>
<dbReference type="InterPro" id="IPR018990">
    <property type="entry name" value="Prot_inh_I42_chagasin"/>
</dbReference>
<evidence type="ECO:0000313" key="6">
    <source>
        <dbReference type="Proteomes" id="UP000185895"/>
    </source>
</evidence>
<dbReference type="SUPFAM" id="SSF141066">
    <property type="entry name" value="ICP-like"/>
    <property type="match status" value="1"/>
</dbReference>
<evidence type="ECO:0000256" key="1">
    <source>
        <dbReference type="ARBA" id="ARBA00022690"/>
    </source>
</evidence>
<dbReference type="Pfam" id="PF09394">
    <property type="entry name" value="Inhibitor_I42"/>
    <property type="match status" value="1"/>
</dbReference>
<accession>A0A1E7R2W2</accession>
<dbReference type="Gene3D" id="2.60.40.2020">
    <property type="match status" value="1"/>
</dbReference>
<dbReference type="GO" id="GO:0004869">
    <property type="term" value="F:cysteine-type endopeptidase inhibitor activity"/>
    <property type="evidence" value="ECO:0007669"/>
    <property type="project" value="UniProtKB-KW"/>
</dbReference>